<dbReference type="Pfam" id="PF01569">
    <property type="entry name" value="PAP2"/>
    <property type="match status" value="1"/>
</dbReference>
<comment type="similarity">
    <text evidence="3 11">Belongs to the dolichyldiphosphatase family.</text>
</comment>
<feature type="transmembrane region" description="Helical" evidence="11">
    <location>
        <begin position="93"/>
        <end position="111"/>
    </location>
</feature>
<dbReference type="GO" id="GO:0047874">
    <property type="term" value="F:dolichyldiphosphatase activity"/>
    <property type="evidence" value="ECO:0007669"/>
    <property type="project" value="UniProtKB-UniRule"/>
</dbReference>
<keyword evidence="4 11" id="KW-0812">Transmembrane</keyword>
<feature type="transmembrane region" description="Helical" evidence="11">
    <location>
        <begin position="123"/>
        <end position="145"/>
    </location>
</feature>
<feature type="transmembrane region" description="Helical" evidence="11">
    <location>
        <begin position="151"/>
        <end position="177"/>
    </location>
</feature>
<dbReference type="InterPro" id="IPR036938">
    <property type="entry name" value="PAP2/HPO_sf"/>
</dbReference>
<evidence type="ECO:0000313" key="13">
    <source>
        <dbReference type="EMBL" id="CAL4112010.1"/>
    </source>
</evidence>
<keyword evidence="5 11" id="KW-0378">Hydrolase</keyword>
<dbReference type="GO" id="GO:0006487">
    <property type="term" value="P:protein N-linked glycosylation"/>
    <property type="evidence" value="ECO:0007669"/>
    <property type="project" value="UniProtKB-UniRule"/>
</dbReference>
<gene>
    <name evidence="13" type="ORF">MNOR_LOCUS19769</name>
</gene>
<evidence type="ECO:0000256" key="5">
    <source>
        <dbReference type="ARBA" id="ARBA00022801"/>
    </source>
</evidence>
<evidence type="ECO:0000256" key="8">
    <source>
        <dbReference type="ARBA" id="ARBA00023136"/>
    </source>
</evidence>
<evidence type="ECO:0000256" key="2">
    <source>
        <dbReference type="ARBA" id="ARBA00004922"/>
    </source>
</evidence>
<comment type="function">
    <text evidence="9 11">Required for efficient N-glycosylation. Necessary for maintaining optimal levels of dolichol-linked oligosaccharides. Hydrolyzes dolichyl pyrophosphate at a very high rate and dolichyl monophosphate at a much lower rate. Does not act on phosphatidate.</text>
</comment>
<feature type="domain" description="Phosphatidic acid phosphatase type 2/haloperoxidase" evidence="12">
    <location>
        <begin position="52"/>
        <end position="170"/>
    </location>
</feature>
<dbReference type="GO" id="GO:0005789">
    <property type="term" value="C:endoplasmic reticulum membrane"/>
    <property type="evidence" value="ECO:0007669"/>
    <property type="project" value="UniProtKB-SubCell"/>
</dbReference>
<evidence type="ECO:0000256" key="10">
    <source>
        <dbReference type="ARBA" id="ARBA00047349"/>
    </source>
</evidence>
<keyword evidence="8 11" id="KW-0472">Membrane</keyword>
<evidence type="ECO:0000256" key="11">
    <source>
        <dbReference type="RuleBase" id="RU367078"/>
    </source>
</evidence>
<reference evidence="13 14" key="1">
    <citation type="submission" date="2024-05" db="EMBL/GenBank/DDBJ databases">
        <authorList>
            <person name="Wallberg A."/>
        </authorList>
    </citation>
    <scope>NUCLEOTIDE SEQUENCE [LARGE SCALE GENOMIC DNA]</scope>
</reference>
<evidence type="ECO:0000256" key="1">
    <source>
        <dbReference type="ARBA" id="ARBA00004477"/>
    </source>
</evidence>
<dbReference type="EC" id="3.6.1.43" evidence="11"/>
<dbReference type="SUPFAM" id="SSF48317">
    <property type="entry name" value="Acid phosphatase/Vanadium-dependent haloperoxidase"/>
    <property type="match status" value="1"/>
</dbReference>
<dbReference type="AlphaFoldDB" id="A0AAV2R4J7"/>
<dbReference type="InterPro" id="IPR039667">
    <property type="entry name" value="Dolichyldiphosphatase_PAP2"/>
</dbReference>
<dbReference type="PANTHER" id="PTHR11247">
    <property type="entry name" value="PALMITOYL-PROTEIN THIOESTERASE/DOLICHYLDIPHOSPHATASE 1"/>
    <property type="match status" value="1"/>
</dbReference>
<comment type="caution">
    <text evidence="13">The sequence shown here is derived from an EMBL/GenBank/DDBJ whole genome shotgun (WGS) entry which is preliminary data.</text>
</comment>
<dbReference type="EMBL" id="CAXKWB010014873">
    <property type="protein sequence ID" value="CAL4112010.1"/>
    <property type="molecule type" value="Genomic_DNA"/>
</dbReference>
<keyword evidence="14" id="KW-1185">Reference proteome</keyword>
<keyword evidence="6 11" id="KW-0256">Endoplasmic reticulum</keyword>
<proteinExistence type="inferred from homology"/>
<feature type="transmembrane region" description="Helical" evidence="11">
    <location>
        <begin position="25"/>
        <end position="46"/>
    </location>
</feature>
<protein>
    <recommendedName>
        <fullName evidence="11">Dolichyldiphosphatase</fullName>
        <ecNumber evidence="11">3.6.1.43</ecNumber>
    </recommendedName>
</protein>
<dbReference type="InterPro" id="IPR000326">
    <property type="entry name" value="PAP2/HPO"/>
</dbReference>
<evidence type="ECO:0000259" key="12">
    <source>
        <dbReference type="SMART" id="SM00014"/>
    </source>
</evidence>
<accession>A0AAV2R4J7</accession>
<evidence type="ECO:0000256" key="7">
    <source>
        <dbReference type="ARBA" id="ARBA00022989"/>
    </source>
</evidence>
<comment type="catalytic activity">
    <reaction evidence="10 11">
        <text>a di-trans,poly-cis-dolichyl diphosphate + H2O = a di-trans,poly-cis-dolichyl phosphate + phosphate + H(+)</text>
        <dbReference type="Rhea" id="RHEA:14385"/>
        <dbReference type="Rhea" id="RHEA-COMP:19498"/>
        <dbReference type="Rhea" id="RHEA-COMP:19506"/>
        <dbReference type="ChEBI" id="CHEBI:15377"/>
        <dbReference type="ChEBI" id="CHEBI:15378"/>
        <dbReference type="ChEBI" id="CHEBI:43474"/>
        <dbReference type="ChEBI" id="CHEBI:57497"/>
        <dbReference type="ChEBI" id="CHEBI:57683"/>
        <dbReference type="EC" id="3.6.1.43"/>
    </reaction>
</comment>
<dbReference type="GO" id="GO:0008610">
    <property type="term" value="P:lipid biosynthetic process"/>
    <property type="evidence" value="ECO:0007669"/>
    <property type="project" value="TreeGrafter"/>
</dbReference>
<dbReference type="Gene3D" id="1.20.144.10">
    <property type="entry name" value="Phosphatidic acid phosphatase type 2/haloperoxidase"/>
    <property type="match status" value="1"/>
</dbReference>
<evidence type="ECO:0000256" key="3">
    <source>
        <dbReference type="ARBA" id="ARBA00005518"/>
    </source>
</evidence>
<dbReference type="PANTHER" id="PTHR11247:SF1">
    <property type="entry name" value="DOLICHYLDIPHOSPHATASE 1"/>
    <property type="match status" value="1"/>
</dbReference>
<comment type="pathway">
    <text evidence="2 11">Protein modification; protein glycosylation.</text>
</comment>
<sequence>MTDIEWKPFSLTHVEYPSGDLVGKFLALGSLLPVALIVSFITLILFRRDLHTIFYFIGIVINEVVNLILKHTIQQPRPFQRQDLYTEYGMPSSHSQLIWFFVVYSILFLIFRLHHISGSLIDMVGKAVVGLGLLLAACLVSYSRIYLLYHSWSQVLCGALVGGTLGASWFTIVHLVLTPMFPIVASWNICELLMVRDTTLIPNILWFEYTHARAENRARSRKLISMKSQ</sequence>
<evidence type="ECO:0000256" key="4">
    <source>
        <dbReference type="ARBA" id="ARBA00022692"/>
    </source>
</evidence>
<dbReference type="SMART" id="SM00014">
    <property type="entry name" value="acidPPc"/>
    <property type="match status" value="1"/>
</dbReference>
<dbReference type="Proteomes" id="UP001497623">
    <property type="component" value="Unassembled WGS sequence"/>
</dbReference>
<evidence type="ECO:0000313" key="14">
    <source>
        <dbReference type="Proteomes" id="UP001497623"/>
    </source>
</evidence>
<dbReference type="CDD" id="cd03382">
    <property type="entry name" value="PAP2_dolichyldiphosphatase"/>
    <property type="match status" value="1"/>
</dbReference>
<comment type="subcellular location">
    <subcellularLocation>
        <location evidence="1 11">Endoplasmic reticulum membrane</location>
        <topology evidence="1 11">Multi-pass membrane protein</topology>
    </subcellularLocation>
</comment>
<keyword evidence="7 11" id="KW-1133">Transmembrane helix</keyword>
<organism evidence="13 14">
    <name type="scientific">Meganyctiphanes norvegica</name>
    <name type="common">Northern krill</name>
    <name type="synonym">Thysanopoda norvegica</name>
    <dbReference type="NCBI Taxonomy" id="48144"/>
    <lineage>
        <taxon>Eukaryota</taxon>
        <taxon>Metazoa</taxon>
        <taxon>Ecdysozoa</taxon>
        <taxon>Arthropoda</taxon>
        <taxon>Crustacea</taxon>
        <taxon>Multicrustacea</taxon>
        <taxon>Malacostraca</taxon>
        <taxon>Eumalacostraca</taxon>
        <taxon>Eucarida</taxon>
        <taxon>Euphausiacea</taxon>
        <taxon>Euphausiidae</taxon>
        <taxon>Meganyctiphanes</taxon>
    </lineage>
</organism>
<evidence type="ECO:0000256" key="6">
    <source>
        <dbReference type="ARBA" id="ARBA00022824"/>
    </source>
</evidence>
<dbReference type="FunFam" id="1.20.144.10:FF:000003">
    <property type="entry name" value="Dolichyldiphosphatase 1"/>
    <property type="match status" value="1"/>
</dbReference>
<evidence type="ECO:0000256" key="9">
    <source>
        <dbReference type="ARBA" id="ARBA00024907"/>
    </source>
</evidence>
<name>A0AAV2R4J7_MEGNR</name>
<feature type="transmembrane region" description="Helical" evidence="11">
    <location>
        <begin position="53"/>
        <end position="73"/>
    </location>
</feature>